<evidence type="ECO:0000313" key="9">
    <source>
        <dbReference type="EMBL" id="TPX33228.1"/>
    </source>
</evidence>
<evidence type="ECO:0000256" key="5">
    <source>
        <dbReference type="ARBA" id="ARBA00023212"/>
    </source>
</evidence>
<dbReference type="InterPro" id="IPR041470">
    <property type="entry name" value="GCP_N"/>
</dbReference>
<dbReference type="InterPro" id="IPR007858">
    <property type="entry name" value="Dpy-30_motif"/>
</dbReference>
<dbReference type="GO" id="GO:0043015">
    <property type="term" value="F:gamma-tubulin binding"/>
    <property type="evidence" value="ECO:0007669"/>
    <property type="project" value="InterPro"/>
</dbReference>
<gene>
    <name evidence="9" type="ORF">SmJEL517_g03802</name>
</gene>
<dbReference type="Pfam" id="PF05186">
    <property type="entry name" value="Dpy-30"/>
    <property type="match status" value="1"/>
</dbReference>
<dbReference type="GO" id="GO:0051321">
    <property type="term" value="P:meiotic cell cycle"/>
    <property type="evidence" value="ECO:0007669"/>
    <property type="project" value="TreeGrafter"/>
</dbReference>
<dbReference type="GO" id="GO:0007020">
    <property type="term" value="P:microtubule nucleation"/>
    <property type="evidence" value="ECO:0007669"/>
    <property type="project" value="InterPro"/>
</dbReference>
<feature type="region of interest" description="Disordered" evidence="6">
    <location>
        <begin position="343"/>
        <end position="366"/>
    </location>
</feature>
<comment type="subcellular location">
    <subcellularLocation>
        <location evidence="1">Cytoplasm</location>
        <location evidence="1">Cytoskeleton</location>
    </subcellularLocation>
</comment>
<organism evidence="9 10">
    <name type="scientific">Synchytrium microbalum</name>
    <dbReference type="NCBI Taxonomy" id="1806994"/>
    <lineage>
        <taxon>Eukaryota</taxon>
        <taxon>Fungi</taxon>
        <taxon>Fungi incertae sedis</taxon>
        <taxon>Chytridiomycota</taxon>
        <taxon>Chytridiomycota incertae sedis</taxon>
        <taxon>Chytridiomycetes</taxon>
        <taxon>Synchytriales</taxon>
        <taxon>Synchytriaceae</taxon>
        <taxon>Synchytrium</taxon>
    </lineage>
</organism>
<reference evidence="9 10" key="1">
    <citation type="journal article" date="2019" name="Sci. Rep.">
        <title>Comparative genomics of chytrid fungi reveal insights into the obligate biotrophic and pathogenic lifestyle of Synchytrium endobioticum.</title>
        <authorList>
            <person name="van de Vossenberg B.T.L.H."/>
            <person name="Warris S."/>
            <person name="Nguyen H.D.T."/>
            <person name="van Gent-Pelzer M.P.E."/>
            <person name="Joly D.L."/>
            <person name="van de Geest H.C."/>
            <person name="Bonants P.J.M."/>
            <person name="Smith D.S."/>
            <person name="Levesque C.A."/>
            <person name="van der Lee T.A.J."/>
        </authorList>
    </citation>
    <scope>NUCLEOTIDE SEQUENCE [LARGE SCALE GENOMIC DNA]</scope>
    <source>
        <strain evidence="9 10">JEL517</strain>
    </source>
</reference>
<keyword evidence="4" id="KW-0493">Microtubule</keyword>
<dbReference type="Pfam" id="PF04130">
    <property type="entry name" value="GCP_C_terminal"/>
    <property type="match status" value="1"/>
</dbReference>
<dbReference type="GO" id="GO:0051225">
    <property type="term" value="P:spindle assembly"/>
    <property type="evidence" value="ECO:0007669"/>
    <property type="project" value="TreeGrafter"/>
</dbReference>
<dbReference type="RefSeq" id="XP_031024270.1">
    <property type="nucleotide sequence ID" value="XM_031169730.1"/>
</dbReference>
<dbReference type="GO" id="GO:0000930">
    <property type="term" value="C:gamma-tubulin complex"/>
    <property type="evidence" value="ECO:0007669"/>
    <property type="project" value="TreeGrafter"/>
</dbReference>
<evidence type="ECO:0000313" key="10">
    <source>
        <dbReference type="Proteomes" id="UP000319731"/>
    </source>
</evidence>
<dbReference type="PANTHER" id="PTHR19302:SF13">
    <property type="entry name" value="GAMMA-TUBULIN COMPLEX COMPONENT 2"/>
    <property type="match status" value="1"/>
</dbReference>
<evidence type="ECO:0000256" key="1">
    <source>
        <dbReference type="ARBA" id="ARBA00004245"/>
    </source>
</evidence>
<evidence type="ECO:0000256" key="2">
    <source>
        <dbReference type="ARBA" id="ARBA00010337"/>
    </source>
</evidence>
<protein>
    <recommendedName>
        <fullName evidence="11">Spindle pole body component</fullName>
    </recommendedName>
</protein>
<dbReference type="Gene3D" id="1.20.120.1900">
    <property type="entry name" value="Gamma-tubulin complex, C-terminal domain"/>
    <property type="match status" value="1"/>
</dbReference>
<keyword evidence="10" id="KW-1185">Reference proteome</keyword>
<name>A0A507C1I6_9FUNG</name>
<dbReference type="GO" id="GO:0051011">
    <property type="term" value="F:microtubule minus-end binding"/>
    <property type="evidence" value="ECO:0007669"/>
    <property type="project" value="TreeGrafter"/>
</dbReference>
<accession>A0A507C1I6</accession>
<feature type="region of interest" description="Disordered" evidence="6">
    <location>
        <begin position="252"/>
        <end position="272"/>
    </location>
</feature>
<sequence length="1159" mass="128458">MAYNAYLVEQVGPALTEALSLITLQKPDDVIEFLGSYLLTYNEMKDFAANTPSATSSTSSLNTFGASEFLKKAPRKIPPGPRTPPAITSFPTPGEIKIRRNVPAVARTGGFDASDNDDDNFKVHALVSQLSNVLNLPDNTRDPSSISERILSKSPAIGQPLPRPIASYGLVAADDLAKKSTLNSNADEDGAALTRHITSHLKATQTRELDPLINVLLQIRDDPAVVNMISAEGHERERHEAEVMAMRTSLKEQSGINSSGGLSSSPNRSLGHHMTPVGLRAMRTSPKPAYTPNPFFKSSDSTTTFSPYSTATAVGGGGASAMPSPAFSISPAQKSQKVHDHRSARATPSTVSFSTTLVNDSTDPKRGKQLLDERLQGLNAPLRSRLQNEKASNGNKILEALGRMPFEEQEALVLEDLLYVLMGINGMYIRRLGSIMSELEEKDYWEDVQYTFDSSLDASLSDQAKRILAVASHFVYIEHFIETHSRFEYGRVSHALCASIRTLLKEYLILIAQLEYQFRSAPSFGLQKLWYYLNPTLHTLSNITSLCRGIRAAETLGRSDSPDQILSMEGKPRGGGVLLGVIADRMVAFSGNLCIITYINAFASSDMATRALHAYLLSAAAVPYLATLRSWIHRGEISDPYDEFMVVERKSVTKENIRNDFNDVYWEQRYTLRQEAIPSFLSSVSDKVLLAGKYLNVIRECGIDIKMPNQVVDESGELIGGSRGFVAHGITSDVVKAVEGGRFIQDIEIAYRYANKTLLDLLFKEQQLLPRLRSVKHYFLLDQSDFLTHFLDLALPELNRPSRDNSIEKLRSLLELVVRNPSSALAHDPYKEDIGVDLSSSSVWDLLKRINLVQGQQSDGHQKKEPVSGEHGGLVGSSGGAPLTGIEALTLTYTVRFPLSLILNKRALIRYQLIFRHLLLCKHAERLLCGSWLEASRANALARRNNPATTSTLGKRKIVPSRSFSSVVDSVSVEYAAATAKVDKKVMDDASLEGFIHALRVKMLAFVQQFLYYVCYEVLEPNWSKLEEELAKVSTVEQVLQVHGDFLDTCLKECMLTNSNLLQIFTVLMETCVSFSRIMTQVTRHEMTRAQLPTLVANLETRFTTYLHRLIDQLQFHASTETYRLVNLLTRLDYNLFYSKDGGGRNLGARGANVVGGEL</sequence>
<dbReference type="GO" id="GO:0005874">
    <property type="term" value="C:microtubule"/>
    <property type="evidence" value="ECO:0007669"/>
    <property type="project" value="UniProtKB-KW"/>
</dbReference>
<dbReference type="AlphaFoldDB" id="A0A507C1I6"/>
<evidence type="ECO:0000259" key="8">
    <source>
        <dbReference type="Pfam" id="PF17681"/>
    </source>
</evidence>
<dbReference type="STRING" id="1806994.A0A507C1I6"/>
<feature type="region of interest" description="Disordered" evidence="6">
    <location>
        <begin position="73"/>
        <end position="93"/>
    </location>
</feature>
<dbReference type="EMBL" id="QEAO01000022">
    <property type="protein sequence ID" value="TPX33228.1"/>
    <property type="molecule type" value="Genomic_DNA"/>
</dbReference>
<evidence type="ECO:0000259" key="7">
    <source>
        <dbReference type="Pfam" id="PF04130"/>
    </source>
</evidence>
<dbReference type="Gene3D" id="1.20.890.10">
    <property type="entry name" value="cAMP-dependent protein kinase regulatory subunit, dimerization-anchoring domain"/>
    <property type="match status" value="1"/>
</dbReference>
<keyword evidence="5" id="KW-0206">Cytoskeleton</keyword>
<dbReference type="InterPro" id="IPR042241">
    <property type="entry name" value="GCP_C_sf"/>
</dbReference>
<evidence type="ECO:0000256" key="4">
    <source>
        <dbReference type="ARBA" id="ARBA00022701"/>
    </source>
</evidence>
<dbReference type="PANTHER" id="PTHR19302">
    <property type="entry name" value="GAMMA TUBULIN COMPLEX PROTEIN"/>
    <property type="match status" value="1"/>
</dbReference>
<dbReference type="Proteomes" id="UP000319731">
    <property type="component" value="Unassembled WGS sequence"/>
</dbReference>
<dbReference type="InterPro" id="IPR040457">
    <property type="entry name" value="GCP_C"/>
</dbReference>
<evidence type="ECO:0008006" key="11">
    <source>
        <dbReference type="Google" id="ProtNLM"/>
    </source>
</evidence>
<keyword evidence="3" id="KW-0963">Cytoplasm</keyword>
<evidence type="ECO:0000256" key="3">
    <source>
        <dbReference type="ARBA" id="ARBA00022490"/>
    </source>
</evidence>
<dbReference type="InterPro" id="IPR007259">
    <property type="entry name" value="GCP"/>
</dbReference>
<dbReference type="GO" id="GO:0031122">
    <property type="term" value="P:cytoplasmic microtubule organization"/>
    <property type="evidence" value="ECO:0007669"/>
    <property type="project" value="TreeGrafter"/>
</dbReference>
<feature type="compositionally biased region" description="Low complexity" evidence="6">
    <location>
        <begin position="254"/>
        <end position="269"/>
    </location>
</feature>
<dbReference type="GO" id="GO:0000922">
    <property type="term" value="C:spindle pole"/>
    <property type="evidence" value="ECO:0007669"/>
    <property type="project" value="InterPro"/>
</dbReference>
<comment type="caution">
    <text evidence="9">The sequence shown here is derived from an EMBL/GenBank/DDBJ whole genome shotgun (WGS) entry which is preliminary data.</text>
</comment>
<feature type="domain" description="Gamma tubulin complex component protein N-terminal" evidence="8">
    <location>
        <begin position="414"/>
        <end position="765"/>
    </location>
</feature>
<dbReference type="InterPro" id="IPR049630">
    <property type="entry name" value="DYDC-like_DD"/>
</dbReference>
<dbReference type="GeneID" id="42005027"/>
<feature type="region of interest" description="Disordered" evidence="6">
    <location>
        <begin position="855"/>
        <end position="878"/>
    </location>
</feature>
<comment type="similarity">
    <text evidence="2">Belongs to the TUBGCP family.</text>
</comment>
<proteinExistence type="inferred from homology"/>
<dbReference type="GO" id="GO:0005816">
    <property type="term" value="C:spindle pole body"/>
    <property type="evidence" value="ECO:0007669"/>
    <property type="project" value="UniProtKB-ARBA"/>
</dbReference>
<dbReference type="Pfam" id="PF17681">
    <property type="entry name" value="GCP_N_terminal"/>
    <property type="match status" value="1"/>
</dbReference>
<feature type="compositionally biased region" description="Polar residues" evidence="6">
    <location>
        <begin position="346"/>
        <end position="361"/>
    </location>
</feature>
<feature type="domain" description="Gamma tubulin complex component C-terminal" evidence="7">
    <location>
        <begin position="768"/>
        <end position="1138"/>
    </location>
</feature>
<evidence type="ECO:0000256" key="6">
    <source>
        <dbReference type="SAM" id="MobiDB-lite"/>
    </source>
</evidence>
<dbReference type="OrthoDB" id="2192946at2759"/>
<dbReference type="CDD" id="cd22966">
    <property type="entry name" value="DD_DYDC-like"/>
    <property type="match status" value="1"/>
</dbReference>
<dbReference type="GO" id="GO:0000278">
    <property type="term" value="P:mitotic cell cycle"/>
    <property type="evidence" value="ECO:0007669"/>
    <property type="project" value="TreeGrafter"/>
</dbReference>